<feature type="transmembrane region" description="Helical" evidence="1">
    <location>
        <begin position="76"/>
        <end position="95"/>
    </location>
</feature>
<comment type="caution">
    <text evidence="2">The sequence shown here is derived from an EMBL/GenBank/DDBJ whole genome shotgun (WGS) entry which is preliminary data.</text>
</comment>
<keyword evidence="1" id="KW-1133">Transmembrane helix</keyword>
<name>A0ABU6MBT0_9BACI</name>
<reference evidence="2 3" key="1">
    <citation type="submission" date="2023-03" db="EMBL/GenBank/DDBJ databases">
        <title>Bacillus Genome Sequencing.</title>
        <authorList>
            <person name="Dunlap C."/>
        </authorList>
    </citation>
    <scope>NUCLEOTIDE SEQUENCE [LARGE SCALE GENOMIC DNA]</scope>
    <source>
        <strain evidence="2 3">B-23453</strain>
    </source>
</reference>
<accession>A0ABU6MBT0</accession>
<dbReference type="RefSeq" id="WP_066268537.1">
    <property type="nucleotide sequence ID" value="NZ_JARMAB010000003.1"/>
</dbReference>
<gene>
    <name evidence="2" type="ORF">P4T90_01950</name>
</gene>
<evidence type="ECO:0000313" key="3">
    <source>
        <dbReference type="Proteomes" id="UP001341444"/>
    </source>
</evidence>
<keyword evidence="3" id="KW-1185">Reference proteome</keyword>
<protein>
    <submittedName>
        <fullName evidence="2">DUF5316 family protein</fullName>
    </submittedName>
</protein>
<dbReference type="Pfam" id="PF17247">
    <property type="entry name" value="DUF5316"/>
    <property type="match status" value="1"/>
</dbReference>
<keyword evidence="1" id="KW-0812">Transmembrane</keyword>
<sequence length="97" mass="10873">MRLFICFLAGMMVAALNFVFAGLHHSMEKVSFYLLISSVVLIAIAILLSGSAVNGDRARANDAFEDSAERRKRFKWVWNFLIMSVPCVISLAIIYTL</sequence>
<feature type="transmembrane region" description="Helical" evidence="1">
    <location>
        <begin position="31"/>
        <end position="55"/>
    </location>
</feature>
<organism evidence="2 3">
    <name type="scientific">Heyndrickxia acidicola</name>
    <dbReference type="NCBI Taxonomy" id="209389"/>
    <lineage>
        <taxon>Bacteria</taxon>
        <taxon>Bacillati</taxon>
        <taxon>Bacillota</taxon>
        <taxon>Bacilli</taxon>
        <taxon>Bacillales</taxon>
        <taxon>Bacillaceae</taxon>
        <taxon>Heyndrickxia</taxon>
    </lineage>
</organism>
<dbReference type="EMBL" id="JARMAB010000003">
    <property type="protein sequence ID" value="MED1201847.1"/>
    <property type="molecule type" value="Genomic_DNA"/>
</dbReference>
<evidence type="ECO:0000313" key="2">
    <source>
        <dbReference type="EMBL" id="MED1201847.1"/>
    </source>
</evidence>
<evidence type="ECO:0000256" key="1">
    <source>
        <dbReference type="SAM" id="Phobius"/>
    </source>
</evidence>
<dbReference type="Proteomes" id="UP001341444">
    <property type="component" value="Unassembled WGS sequence"/>
</dbReference>
<keyword evidence="1" id="KW-0472">Membrane</keyword>
<dbReference type="InterPro" id="IPR035167">
    <property type="entry name" value="DUF5316"/>
</dbReference>
<proteinExistence type="predicted"/>